<proteinExistence type="predicted"/>
<name>A0AAV2ZDI2_PYXAD</name>
<sequence length="108" mass="12482">MVRGGGGYSSCRAFYCKLCNIVWSVTNQLKSSNFIKNSAQSNEGRSLTASSQKGAFKLNSSQIAYYTFKNVYWSYFNHQKVWHNLVWQNRKPDFFFSIKYPLQVSSLP</sequence>
<reference evidence="1" key="1">
    <citation type="thesis" date="2020" institute="ProQuest LLC" country="789 East Eisenhower Parkway, Ann Arbor, MI, USA">
        <title>Comparative Genomics and Chromosome Evolution.</title>
        <authorList>
            <person name="Mudd A.B."/>
        </authorList>
    </citation>
    <scope>NUCLEOTIDE SEQUENCE</scope>
    <source>
        <strain evidence="1">1538</strain>
        <tissue evidence="1">Blood</tissue>
    </source>
</reference>
<organism evidence="1 2">
    <name type="scientific">Pyxicephalus adspersus</name>
    <name type="common">African bullfrog</name>
    <dbReference type="NCBI Taxonomy" id="30357"/>
    <lineage>
        <taxon>Eukaryota</taxon>
        <taxon>Metazoa</taxon>
        <taxon>Chordata</taxon>
        <taxon>Craniata</taxon>
        <taxon>Vertebrata</taxon>
        <taxon>Euteleostomi</taxon>
        <taxon>Amphibia</taxon>
        <taxon>Batrachia</taxon>
        <taxon>Anura</taxon>
        <taxon>Neobatrachia</taxon>
        <taxon>Ranoidea</taxon>
        <taxon>Pyxicephalidae</taxon>
        <taxon>Pyxicephalinae</taxon>
        <taxon>Pyxicephalus</taxon>
    </lineage>
</organism>
<evidence type="ECO:0000313" key="1">
    <source>
        <dbReference type="EMBL" id="DBA13561.1"/>
    </source>
</evidence>
<keyword evidence="2" id="KW-1185">Reference proteome</keyword>
<accession>A0AAV2ZDI2</accession>
<comment type="caution">
    <text evidence="1">The sequence shown here is derived from an EMBL/GenBank/DDBJ whole genome shotgun (WGS) entry which is preliminary data.</text>
</comment>
<gene>
    <name evidence="1" type="ORF">GDO54_018609</name>
</gene>
<dbReference type="Proteomes" id="UP001181693">
    <property type="component" value="Unassembled WGS sequence"/>
</dbReference>
<dbReference type="EMBL" id="DYDO01000518">
    <property type="protein sequence ID" value="DBA13561.1"/>
    <property type="molecule type" value="Genomic_DNA"/>
</dbReference>
<evidence type="ECO:0000313" key="2">
    <source>
        <dbReference type="Proteomes" id="UP001181693"/>
    </source>
</evidence>
<protein>
    <submittedName>
        <fullName evidence="1">Uncharacterized protein</fullName>
    </submittedName>
</protein>
<dbReference type="AlphaFoldDB" id="A0AAV2ZDI2"/>